<evidence type="ECO:0000256" key="1">
    <source>
        <dbReference type="SAM" id="Phobius"/>
    </source>
</evidence>
<gene>
    <name evidence="3" type="ORF">Vretimale_764</name>
</gene>
<dbReference type="AlphaFoldDB" id="A0A8J4G2V9"/>
<dbReference type="Proteomes" id="UP000722791">
    <property type="component" value="Unassembled WGS sequence"/>
</dbReference>
<comment type="caution">
    <text evidence="3">The sequence shown here is derived from an EMBL/GenBank/DDBJ whole genome shotgun (WGS) entry which is preliminary data.</text>
</comment>
<name>A0A8J4G2V9_9CHLO</name>
<keyword evidence="1" id="KW-0472">Membrane</keyword>
<dbReference type="Pfam" id="PF14240">
    <property type="entry name" value="YHYH"/>
    <property type="match status" value="1"/>
</dbReference>
<feature type="non-terminal residue" evidence="3">
    <location>
        <position position="1"/>
    </location>
</feature>
<dbReference type="InterPro" id="IPR025924">
    <property type="entry name" value="YHYH_dom"/>
</dbReference>
<evidence type="ECO:0000259" key="2">
    <source>
        <dbReference type="Pfam" id="PF14240"/>
    </source>
</evidence>
<keyword evidence="1" id="KW-1133">Transmembrane helix</keyword>
<protein>
    <recommendedName>
        <fullName evidence="2">YHYH domain-containing protein</fullName>
    </recommendedName>
</protein>
<sequence length="344" mass="36932">NIARLGDKATKNLAISLEHVVVDRQVFGVVFCCLLLPSDIVISGNPQPTLTAGANPSAASPCPKGNGQVVRLKSLTATEYTVFFSGCPAYNPTNQTTPNVPSFQNKTVTFRVNPVISTNVTYVGRFAKGNTSNPVPIMSTIGYSITGIALFNDANAQYNDAYVMEAHTFDGCRGHAEETGTYHFHSEPGPGCVYNDTPGKHSPLFGIMFDSIPIFGALGDSGVAPKDLDECGGHTDSTYPFYHYHTTYNLTAPYLVKCLRGCIFNANGNPELLKNPSSLVKNDTTCIKAATQYNYSSFTTGFTSSISNSDNSTSSATACRWHAWLAAMLLLLAWALVMPGIHIA</sequence>
<dbReference type="EMBL" id="BNCQ01000001">
    <property type="protein sequence ID" value="GIL94533.1"/>
    <property type="molecule type" value="Genomic_DNA"/>
</dbReference>
<evidence type="ECO:0000313" key="4">
    <source>
        <dbReference type="Proteomes" id="UP000722791"/>
    </source>
</evidence>
<accession>A0A8J4G2V9</accession>
<proteinExistence type="predicted"/>
<keyword evidence="1" id="KW-0812">Transmembrane</keyword>
<evidence type="ECO:0000313" key="3">
    <source>
        <dbReference type="EMBL" id="GIL94533.1"/>
    </source>
</evidence>
<organism evidence="3 4">
    <name type="scientific">Volvox reticuliferus</name>
    <dbReference type="NCBI Taxonomy" id="1737510"/>
    <lineage>
        <taxon>Eukaryota</taxon>
        <taxon>Viridiplantae</taxon>
        <taxon>Chlorophyta</taxon>
        <taxon>core chlorophytes</taxon>
        <taxon>Chlorophyceae</taxon>
        <taxon>CS clade</taxon>
        <taxon>Chlamydomonadales</taxon>
        <taxon>Volvocaceae</taxon>
        <taxon>Volvox</taxon>
    </lineage>
</organism>
<reference evidence="3" key="1">
    <citation type="journal article" date="2021" name="Proc. Natl. Acad. Sci. U.S.A.">
        <title>Three genomes in the algal genus Volvox reveal the fate of a haploid sex-determining region after a transition to homothallism.</title>
        <authorList>
            <person name="Yamamoto K."/>
            <person name="Hamaji T."/>
            <person name="Kawai-Toyooka H."/>
            <person name="Matsuzaki R."/>
            <person name="Takahashi F."/>
            <person name="Nishimura Y."/>
            <person name="Kawachi M."/>
            <person name="Noguchi H."/>
            <person name="Minakuchi Y."/>
            <person name="Umen J.G."/>
            <person name="Toyoda A."/>
            <person name="Nozaki H."/>
        </authorList>
    </citation>
    <scope>NUCLEOTIDE SEQUENCE</scope>
    <source>
        <strain evidence="3">NIES-3785</strain>
    </source>
</reference>
<feature type="transmembrane region" description="Helical" evidence="1">
    <location>
        <begin position="321"/>
        <end position="341"/>
    </location>
</feature>
<feature type="domain" description="YHYH" evidence="2">
    <location>
        <begin position="132"/>
        <end position="219"/>
    </location>
</feature>